<proteinExistence type="predicted"/>
<feature type="compositionally biased region" description="Polar residues" evidence="1">
    <location>
        <begin position="42"/>
        <end position="93"/>
    </location>
</feature>
<accession>A0AAE1FTS8</accession>
<reference evidence="2" key="1">
    <citation type="submission" date="2023-10" db="EMBL/GenBank/DDBJ databases">
        <title>Genome assemblies of two species of porcelain crab, Petrolisthes cinctipes and Petrolisthes manimaculis (Anomura: Porcellanidae).</title>
        <authorList>
            <person name="Angst P."/>
        </authorList>
    </citation>
    <scope>NUCLEOTIDE SEQUENCE</scope>
    <source>
        <strain evidence="2">PB745_01</strain>
        <tissue evidence="2">Gill</tissue>
    </source>
</reference>
<sequence>MSTQPLDAHTPPSPSRHLAPPHHASTPALLCHFDHTHRPTSLPASLHQSKASSNHTQHSAPLPASQRQSNASSDRTQQPTPLSAAQCHCNASSEYRRSTPPHHA</sequence>
<feature type="region of interest" description="Disordered" evidence="1">
    <location>
        <begin position="1"/>
        <end position="104"/>
    </location>
</feature>
<evidence type="ECO:0000313" key="2">
    <source>
        <dbReference type="EMBL" id="KAK3880394.1"/>
    </source>
</evidence>
<dbReference type="Proteomes" id="UP001286313">
    <property type="component" value="Unassembled WGS sequence"/>
</dbReference>
<keyword evidence="3" id="KW-1185">Reference proteome</keyword>
<dbReference type="AlphaFoldDB" id="A0AAE1FTS8"/>
<organism evidence="2 3">
    <name type="scientific">Petrolisthes cinctipes</name>
    <name type="common">Flat porcelain crab</name>
    <dbReference type="NCBI Taxonomy" id="88211"/>
    <lineage>
        <taxon>Eukaryota</taxon>
        <taxon>Metazoa</taxon>
        <taxon>Ecdysozoa</taxon>
        <taxon>Arthropoda</taxon>
        <taxon>Crustacea</taxon>
        <taxon>Multicrustacea</taxon>
        <taxon>Malacostraca</taxon>
        <taxon>Eumalacostraca</taxon>
        <taxon>Eucarida</taxon>
        <taxon>Decapoda</taxon>
        <taxon>Pleocyemata</taxon>
        <taxon>Anomura</taxon>
        <taxon>Galatheoidea</taxon>
        <taxon>Porcellanidae</taxon>
        <taxon>Petrolisthes</taxon>
    </lineage>
</organism>
<comment type="caution">
    <text evidence="2">The sequence shown here is derived from an EMBL/GenBank/DDBJ whole genome shotgun (WGS) entry which is preliminary data.</text>
</comment>
<gene>
    <name evidence="2" type="ORF">Pcinc_015077</name>
</gene>
<evidence type="ECO:0000313" key="3">
    <source>
        <dbReference type="Proteomes" id="UP001286313"/>
    </source>
</evidence>
<protein>
    <submittedName>
        <fullName evidence="2">Uncharacterized protein</fullName>
    </submittedName>
</protein>
<name>A0AAE1FTS8_PETCI</name>
<evidence type="ECO:0000256" key="1">
    <source>
        <dbReference type="SAM" id="MobiDB-lite"/>
    </source>
</evidence>
<dbReference type="EMBL" id="JAWQEG010001325">
    <property type="protein sequence ID" value="KAK3880394.1"/>
    <property type="molecule type" value="Genomic_DNA"/>
</dbReference>